<dbReference type="Pfam" id="PF13424">
    <property type="entry name" value="TPR_12"/>
    <property type="match status" value="1"/>
</dbReference>
<dbReference type="SMART" id="SM00028">
    <property type="entry name" value="TPR"/>
    <property type="match status" value="9"/>
</dbReference>
<evidence type="ECO:0000256" key="4">
    <source>
        <dbReference type="ARBA" id="ARBA00022676"/>
    </source>
</evidence>
<reference evidence="12" key="1">
    <citation type="journal article" date="2019" name="Int. J. Syst. Evol. Microbiol.">
        <title>The Global Catalogue of Microorganisms (GCM) 10K type strain sequencing project: providing services to taxonomists for standard genome sequencing and annotation.</title>
        <authorList>
            <consortium name="The Broad Institute Genomics Platform"/>
            <consortium name="The Broad Institute Genome Sequencing Center for Infectious Disease"/>
            <person name="Wu L."/>
            <person name="Ma J."/>
        </authorList>
    </citation>
    <scope>NUCLEOTIDE SEQUENCE [LARGE SCALE GENOMIC DNA]</scope>
    <source>
        <strain evidence="12">NBRC 110044</strain>
    </source>
</reference>
<keyword evidence="4" id="KW-0328">Glycosyltransferase</keyword>
<keyword evidence="12" id="KW-1185">Reference proteome</keyword>
<evidence type="ECO:0000256" key="5">
    <source>
        <dbReference type="ARBA" id="ARBA00022679"/>
    </source>
</evidence>
<sequence>MTSEQTQSTQEEASKEAPADKVMRASKLSEQGKHAEALSLLEPMLEGNPDFIPLINAYGVVLAQAGDLDGARKQLERAVELEPKMVQGLVNLGNVEKIAGRFSEAAKYYRKAIELNPANPDGHYNLAVVQAELGQDDAAAESLRLALLFRPTHAEAHNNLGHLHMRRNELEKAAFHLRQAQVWMPSLYQARNNLISVLYQLGEYTEAEMLVSDQLAINPDNTTILRAHAVGLSYMGRHKEAHATLERVLELEPEASDVLGNLGTIKQFLGDYAGAIDCIQQAMRLRGTNLAACYANLGSVFSAKGDVRGAAEHFRHALMLAPGEWPLLSNLAVAQVRAGDVALGLQSLRQAIVLAPDKPELQSNLIFSLHYDHTSSADARYAEARVWNERFALPLKDKQQALPHATDPNRKLRLGFVSADFRDHAVAKLLEPVLRELDKGQFEIVCYAANNQEDEVTARLRAHATHWRNIVPLIPEVLADRIRQDAIDILFDLSVHTQGSRLKVFALKPAPIQISWLGFFATTGLDAMDWRISDAQMDPIGQTEQWHSEKLLRLPSAFCFQPPTGASAIAPLPLLQNGHLTFGAFTHFSRANSKVLDTWAEMLLEDFPDAKLLVYSGESADNTAAIDRIYRLFALREVPRERVTVFGKKPLPEFLELLKQVDIALDTFPYPGGVTSLLTLWMGLPVLTLAGPSSFERAGASILNALDLPDWIATDAADYRRRARQLAGDTAKLAATRLGMRDRFSRSTLGDAKAFTHEFEAALRTIWREHVAQHAGTDQSSTHPA</sequence>
<comment type="similarity">
    <text evidence="2">Belongs to the glycosyltransferase 41 family. O-GlcNAc transferase subfamily.</text>
</comment>
<dbReference type="Pfam" id="PF14559">
    <property type="entry name" value="TPR_19"/>
    <property type="match status" value="1"/>
</dbReference>
<dbReference type="PROSITE" id="PS50293">
    <property type="entry name" value="TPR_REGION"/>
    <property type="match status" value="1"/>
</dbReference>
<proteinExistence type="inferred from homology"/>
<evidence type="ECO:0000313" key="12">
    <source>
        <dbReference type="Proteomes" id="UP001156706"/>
    </source>
</evidence>
<keyword evidence="7 8" id="KW-0802">TPR repeat</keyword>
<evidence type="ECO:0000256" key="6">
    <source>
        <dbReference type="ARBA" id="ARBA00022737"/>
    </source>
</evidence>
<evidence type="ECO:0000313" key="11">
    <source>
        <dbReference type="EMBL" id="GLR12934.1"/>
    </source>
</evidence>
<feature type="repeat" description="TPR" evidence="8">
    <location>
        <begin position="86"/>
        <end position="119"/>
    </location>
</feature>
<dbReference type="Pfam" id="PF13844">
    <property type="entry name" value="Glyco_transf_41"/>
    <property type="match status" value="2"/>
</dbReference>
<keyword evidence="5" id="KW-0808">Transferase</keyword>
<comment type="pathway">
    <text evidence="1">Protein modification; protein glycosylation.</text>
</comment>
<feature type="compositionally biased region" description="Basic and acidic residues" evidence="9">
    <location>
        <begin position="12"/>
        <end position="23"/>
    </location>
</feature>
<accession>A0ABQ5YG87</accession>
<feature type="domain" description="O-GlcNAc transferase C-terminal" evidence="10">
    <location>
        <begin position="396"/>
        <end position="558"/>
    </location>
</feature>
<feature type="repeat" description="TPR" evidence="8">
    <location>
        <begin position="52"/>
        <end position="85"/>
    </location>
</feature>
<protein>
    <recommendedName>
        <fullName evidence="3">protein O-GlcNAc transferase</fullName>
        <ecNumber evidence="3">2.4.1.255</ecNumber>
    </recommendedName>
</protein>
<keyword evidence="6" id="KW-0677">Repeat</keyword>
<dbReference type="PROSITE" id="PS50005">
    <property type="entry name" value="TPR"/>
    <property type="match status" value="3"/>
</dbReference>
<feature type="region of interest" description="Disordered" evidence="9">
    <location>
        <begin position="1"/>
        <end position="28"/>
    </location>
</feature>
<evidence type="ECO:0000259" key="10">
    <source>
        <dbReference type="Pfam" id="PF13844"/>
    </source>
</evidence>
<evidence type="ECO:0000256" key="3">
    <source>
        <dbReference type="ARBA" id="ARBA00011970"/>
    </source>
</evidence>
<evidence type="ECO:0000256" key="2">
    <source>
        <dbReference type="ARBA" id="ARBA00005386"/>
    </source>
</evidence>
<comment type="caution">
    <text evidence="11">The sequence shown here is derived from an EMBL/GenBank/DDBJ whole genome shotgun (WGS) entry which is preliminary data.</text>
</comment>
<dbReference type="Pfam" id="PF13414">
    <property type="entry name" value="TPR_11"/>
    <property type="match status" value="1"/>
</dbReference>
<dbReference type="Proteomes" id="UP001156706">
    <property type="component" value="Unassembled WGS sequence"/>
</dbReference>
<dbReference type="InterPro" id="IPR051939">
    <property type="entry name" value="Glycosyltr_41/O-GlcNAc_trsf"/>
</dbReference>
<dbReference type="InterPro" id="IPR011990">
    <property type="entry name" value="TPR-like_helical_dom_sf"/>
</dbReference>
<gene>
    <name evidence="11" type="ORF">GCM10007907_17240</name>
</gene>
<dbReference type="EMBL" id="BSOG01000002">
    <property type="protein sequence ID" value="GLR12934.1"/>
    <property type="molecule type" value="Genomic_DNA"/>
</dbReference>
<dbReference type="InterPro" id="IPR019734">
    <property type="entry name" value="TPR_rpt"/>
</dbReference>
<dbReference type="Gene3D" id="1.25.40.10">
    <property type="entry name" value="Tetratricopeptide repeat domain"/>
    <property type="match status" value="2"/>
</dbReference>
<feature type="domain" description="O-GlcNAc transferase C-terminal" evidence="10">
    <location>
        <begin position="579"/>
        <end position="758"/>
    </location>
</feature>
<dbReference type="Gene3D" id="3.40.50.11380">
    <property type="match status" value="1"/>
</dbReference>
<evidence type="ECO:0000256" key="7">
    <source>
        <dbReference type="ARBA" id="ARBA00022803"/>
    </source>
</evidence>
<dbReference type="PANTHER" id="PTHR44835:SF1">
    <property type="entry name" value="PROTEIN O-GLCNAC TRANSFERASE"/>
    <property type="match status" value="1"/>
</dbReference>
<evidence type="ECO:0000256" key="9">
    <source>
        <dbReference type="SAM" id="MobiDB-lite"/>
    </source>
</evidence>
<dbReference type="InterPro" id="IPR029489">
    <property type="entry name" value="OGT/SEC/SPY_C"/>
</dbReference>
<dbReference type="PANTHER" id="PTHR44835">
    <property type="entry name" value="UDP-N-ACETYLGLUCOSAMINE--PEPTIDE N-ACETYLGLUCOSAMINYLTRANSFERASE SPINDLY-RELATED"/>
    <property type="match status" value="1"/>
</dbReference>
<dbReference type="Gene3D" id="3.40.50.2000">
    <property type="entry name" value="Glycogen Phosphorylase B"/>
    <property type="match status" value="1"/>
</dbReference>
<dbReference type="SUPFAM" id="SSF48452">
    <property type="entry name" value="TPR-like"/>
    <property type="match status" value="2"/>
</dbReference>
<organism evidence="11 12">
    <name type="scientific">Chitinimonas prasina</name>
    <dbReference type="NCBI Taxonomy" id="1434937"/>
    <lineage>
        <taxon>Bacteria</taxon>
        <taxon>Pseudomonadati</taxon>
        <taxon>Pseudomonadota</taxon>
        <taxon>Betaproteobacteria</taxon>
        <taxon>Neisseriales</taxon>
        <taxon>Chitinibacteraceae</taxon>
        <taxon>Chitinimonas</taxon>
    </lineage>
</organism>
<evidence type="ECO:0000256" key="8">
    <source>
        <dbReference type="PROSITE-ProRule" id="PRU00339"/>
    </source>
</evidence>
<name>A0ABQ5YG87_9NEIS</name>
<dbReference type="EC" id="2.4.1.255" evidence="3"/>
<dbReference type="RefSeq" id="WP_284196058.1">
    <property type="nucleotide sequence ID" value="NZ_BSOG01000002.1"/>
</dbReference>
<feature type="compositionally biased region" description="Polar residues" evidence="9">
    <location>
        <begin position="1"/>
        <end position="11"/>
    </location>
</feature>
<evidence type="ECO:0000256" key="1">
    <source>
        <dbReference type="ARBA" id="ARBA00004922"/>
    </source>
</evidence>
<feature type="repeat" description="TPR" evidence="8">
    <location>
        <begin position="291"/>
        <end position="324"/>
    </location>
</feature>